<evidence type="ECO:0000313" key="2">
    <source>
        <dbReference type="Proteomes" id="UP001229355"/>
    </source>
</evidence>
<dbReference type="Proteomes" id="UP001229355">
    <property type="component" value="Chromosome 1"/>
</dbReference>
<evidence type="ECO:0000313" key="1">
    <source>
        <dbReference type="EMBL" id="WEX88001.1"/>
    </source>
</evidence>
<protein>
    <submittedName>
        <fullName evidence="1">Uncharacterized protein</fullName>
    </submittedName>
</protein>
<organism evidence="1 2">
    <name type="scientific">Sinorhizobium garamanticum</name>
    <dbReference type="NCBI Taxonomy" id="680247"/>
    <lineage>
        <taxon>Bacteria</taxon>
        <taxon>Pseudomonadati</taxon>
        <taxon>Pseudomonadota</taxon>
        <taxon>Alphaproteobacteria</taxon>
        <taxon>Hyphomicrobiales</taxon>
        <taxon>Rhizobiaceae</taxon>
        <taxon>Sinorhizobium/Ensifer group</taxon>
        <taxon>Sinorhizobium</taxon>
    </lineage>
</organism>
<keyword evidence="2" id="KW-1185">Reference proteome</keyword>
<name>A0ABY8DG89_9HYPH</name>
<sequence length="117" mass="13067">MLHQPTPAVAEALPKLDRLNKEAESIVAQTNGRAVVSSMRELECEVGAVMQMATVLHDLIEFEFQAALGFRNTDPDADAIVCAESRANITFMAYELDRRARQLHKAYQAAYWGKKQS</sequence>
<accession>A0ABY8DG89</accession>
<gene>
    <name evidence="1" type="ORF">PZN02_000447</name>
</gene>
<dbReference type="EMBL" id="CP120373">
    <property type="protein sequence ID" value="WEX88001.1"/>
    <property type="molecule type" value="Genomic_DNA"/>
</dbReference>
<proteinExistence type="predicted"/>
<reference evidence="1 2" key="1">
    <citation type="submission" date="2023-03" db="EMBL/GenBank/DDBJ databases">
        <authorList>
            <person name="Kaur S."/>
            <person name="Espinosa-Saiz D."/>
            <person name="Velazquez E."/>
            <person name="Menendez E."/>
            <person name="diCenzo G.C."/>
        </authorList>
    </citation>
    <scope>NUCLEOTIDE SEQUENCE [LARGE SCALE GENOMIC DNA]</scope>
    <source>
        <strain evidence="1 2">LMG 24692</strain>
    </source>
</reference>
<dbReference type="RefSeq" id="WP_280660015.1">
    <property type="nucleotide sequence ID" value="NZ_CP120373.1"/>
</dbReference>